<evidence type="ECO:0000313" key="4">
    <source>
        <dbReference type="WBParaSite" id="TTAC_0000462101-mRNA-1"/>
    </source>
</evidence>
<name>A0A0R3WV31_HYDTA</name>
<gene>
    <name evidence="2" type="ORF">TTAC_LOCUS4606</name>
</gene>
<organism evidence="4">
    <name type="scientific">Hydatigena taeniaeformis</name>
    <name type="common">Feline tapeworm</name>
    <name type="synonym">Taenia taeniaeformis</name>
    <dbReference type="NCBI Taxonomy" id="6205"/>
    <lineage>
        <taxon>Eukaryota</taxon>
        <taxon>Metazoa</taxon>
        <taxon>Spiralia</taxon>
        <taxon>Lophotrochozoa</taxon>
        <taxon>Platyhelminthes</taxon>
        <taxon>Cestoda</taxon>
        <taxon>Eucestoda</taxon>
        <taxon>Cyclophyllidea</taxon>
        <taxon>Taeniidae</taxon>
        <taxon>Hydatigera</taxon>
    </lineage>
</organism>
<dbReference type="WBParaSite" id="TTAC_0000462101-mRNA-1">
    <property type="protein sequence ID" value="TTAC_0000462101-mRNA-1"/>
    <property type="gene ID" value="TTAC_0000462101"/>
</dbReference>
<evidence type="ECO:0000313" key="3">
    <source>
        <dbReference type="Proteomes" id="UP000274429"/>
    </source>
</evidence>
<protein>
    <submittedName>
        <fullName evidence="2 4">Uncharacterized protein</fullName>
    </submittedName>
</protein>
<feature type="region of interest" description="Disordered" evidence="1">
    <location>
        <begin position="1"/>
        <end position="20"/>
    </location>
</feature>
<proteinExistence type="predicted"/>
<evidence type="ECO:0000313" key="2">
    <source>
        <dbReference type="EMBL" id="VDM25267.1"/>
    </source>
</evidence>
<reference evidence="2 3" key="2">
    <citation type="submission" date="2018-11" db="EMBL/GenBank/DDBJ databases">
        <authorList>
            <consortium name="Pathogen Informatics"/>
        </authorList>
    </citation>
    <scope>NUCLEOTIDE SEQUENCE [LARGE SCALE GENOMIC DNA]</scope>
</reference>
<reference evidence="4" key="1">
    <citation type="submission" date="2017-02" db="UniProtKB">
        <authorList>
            <consortium name="WormBaseParasite"/>
        </authorList>
    </citation>
    <scope>IDENTIFICATION</scope>
</reference>
<accession>A0A0R3WV31</accession>
<dbReference type="AlphaFoldDB" id="A0A0R3WV31"/>
<keyword evidence="3" id="KW-1185">Reference proteome</keyword>
<feature type="compositionally biased region" description="Basic and acidic residues" evidence="1">
    <location>
        <begin position="1"/>
        <end position="11"/>
    </location>
</feature>
<sequence length="231" mass="24827">MPCDGCDEKTHKLPSSAPTSQPIRTLTTYLPFEPQFSAFPSSLEWKQQSGKLKLLFDEVQLLCSQLRVGEANRVAIAPMNACMLVGKDRNCIEVDVYGAYSSVPPLGVDENAGGPDACSASPQCPSPLGKGGSAKAINASTPTKCGRLQANLKRDNEGRKVIMPGTCEALLLSFQFLPTADADDDEPGIKSSPFLTTVQTHAPTFRFPSTLRFPVRLPPSQRRGCATSPRS</sequence>
<dbReference type="Proteomes" id="UP000274429">
    <property type="component" value="Unassembled WGS sequence"/>
</dbReference>
<evidence type="ECO:0000256" key="1">
    <source>
        <dbReference type="SAM" id="MobiDB-lite"/>
    </source>
</evidence>
<dbReference type="EMBL" id="UYWX01004870">
    <property type="protein sequence ID" value="VDM25267.1"/>
    <property type="molecule type" value="Genomic_DNA"/>
</dbReference>